<dbReference type="InterPro" id="IPR000157">
    <property type="entry name" value="TIR_dom"/>
</dbReference>
<dbReference type="PROSITE" id="PS50104">
    <property type="entry name" value="TIR"/>
    <property type="match status" value="1"/>
</dbReference>
<dbReference type="Pfam" id="PF00012">
    <property type="entry name" value="HSP70"/>
    <property type="match status" value="1"/>
</dbReference>
<dbReference type="EMBL" id="JACJTE010000050">
    <property type="protein sequence ID" value="MBD2564444.1"/>
    <property type="molecule type" value="Genomic_DNA"/>
</dbReference>
<dbReference type="InterPro" id="IPR037215">
    <property type="entry name" value="GUN4-like_sf"/>
</dbReference>
<evidence type="ECO:0000256" key="2">
    <source>
        <dbReference type="ARBA" id="ARBA00022840"/>
    </source>
</evidence>
<comment type="caution">
    <text evidence="6">The sequence shown here is derived from an EMBL/GenBank/DDBJ whole genome shotgun (WGS) entry which is preliminary data.</text>
</comment>
<keyword evidence="2" id="KW-0067">ATP-binding</keyword>
<evidence type="ECO:0000256" key="4">
    <source>
        <dbReference type="SAM" id="Coils"/>
    </source>
</evidence>
<organism evidence="6 7">
    <name type="scientific">Nostoc linckia FACHB-391</name>
    <dbReference type="NCBI Taxonomy" id="2692906"/>
    <lineage>
        <taxon>Bacteria</taxon>
        <taxon>Bacillati</taxon>
        <taxon>Cyanobacteriota</taxon>
        <taxon>Cyanophyceae</taxon>
        <taxon>Nostocales</taxon>
        <taxon>Nostocaceae</taxon>
        <taxon>Nostoc</taxon>
    </lineage>
</organism>
<evidence type="ECO:0000256" key="1">
    <source>
        <dbReference type="ARBA" id="ARBA00022741"/>
    </source>
</evidence>
<dbReference type="Gene3D" id="2.60.34.10">
    <property type="entry name" value="Substrate Binding Domain Of DNAk, Chain A, domain 1"/>
    <property type="match status" value="1"/>
</dbReference>
<keyword evidence="4" id="KW-0175">Coiled coil</keyword>
<dbReference type="InterPro" id="IPR029047">
    <property type="entry name" value="HSP70_peptide-bd_sf"/>
</dbReference>
<feature type="domain" description="TIR" evidence="5">
    <location>
        <begin position="4"/>
        <end position="146"/>
    </location>
</feature>
<dbReference type="InterPro" id="IPR035897">
    <property type="entry name" value="Toll_tir_struct_dom_sf"/>
</dbReference>
<dbReference type="PANTHER" id="PTHR34800">
    <property type="entry name" value="TETRAPYRROLE-BINDING PROTEIN, CHLOROPLASTIC"/>
    <property type="match status" value="1"/>
</dbReference>
<dbReference type="InterPro" id="IPR013126">
    <property type="entry name" value="Hsp_70_fam"/>
</dbReference>
<gene>
    <name evidence="6" type="ORF">H6G95_28325</name>
</gene>
<dbReference type="Gene3D" id="1.10.10.1770">
    <property type="entry name" value="Gun4-like"/>
    <property type="match status" value="1"/>
</dbReference>
<dbReference type="SUPFAM" id="SSF100920">
    <property type="entry name" value="Heat shock protein 70kD (HSP70), peptide-binding domain"/>
    <property type="match status" value="1"/>
</dbReference>
<dbReference type="InterPro" id="IPR008629">
    <property type="entry name" value="GUN4-like"/>
</dbReference>
<dbReference type="CDD" id="cd16383">
    <property type="entry name" value="GUN4"/>
    <property type="match status" value="1"/>
</dbReference>
<dbReference type="RefSeq" id="WP_190899227.1">
    <property type="nucleotide sequence ID" value="NZ_JACJTE010000050.1"/>
</dbReference>
<accession>A0ABR8F5Y0</accession>
<protein>
    <submittedName>
        <fullName evidence="6">GUN4 domain-containing protein</fullName>
    </submittedName>
</protein>
<keyword evidence="3" id="KW-0143">Chaperone</keyword>
<dbReference type="SUPFAM" id="SSF52200">
    <property type="entry name" value="Toll/Interleukin receptor TIR domain"/>
    <property type="match status" value="1"/>
</dbReference>
<dbReference type="PANTHER" id="PTHR34800:SF1">
    <property type="entry name" value="TETRAPYRROLE-BINDING PROTEIN, CHLOROPLASTIC"/>
    <property type="match status" value="1"/>
</dbReference>
<evidence type="ECO:0000259" key="5">
    <source>
        <dbReference type="PROSITE" id="PS50104"/>
    </source>
</evidence>
<dbReference type="SMART" id="SM00255">
    <property type="entry name" value="TIR"/>
    <property type="match status" value="1"/>
</dbReference>
<keyword evidence="7" id="KW-1185">Reference proteome</keyword>
<dbReference type="SUPFAM" id="SSF140869">
    <property type="entry name" value="GUN4-like"/>
    <property type="match status" value="1"/>
</dbReference>
<reference evidence="6 7" key="1">
    <citation type="journal article" date="2020" name="ISME J.">
        <title>Comparative genomics reveals insights into cyanobacterial evolution and habitat adaptation.</title>
        <authorList>
            <person name="Chen M.Y."/>
            <person name="Teng W.K."/>
            <person name="Zhao L."/>
            <person name="Hu C.X."/>
            <person name="Zhou Y.K."/>
            <person name="Han B.P."/>
            <person name="Song L.R."/>
            <person name="Shu W.S."/>
        </authorList>
    </citation>
    <scope>NUCLEOTIDE SEQUENCE [LARGE SCALE GENOMIC DNA]</scope>
    <source>
        <strain evidence="6 7">FACHB-391</strain>
    </source>
</reference>
<evidence type="ECO:0000313" key="6">
    <source>
        <dbReference type="EMBL" id="MBD2564444.1"/>
    </source>
</evidence>
<evidence type="ECO:0000313" key="7">
    <source>
        <dbReference type="Proteomes" id="UP000604661"/>
    </source>
</evidence>
<feature type="coiled-coil region" evidence="4">
    <location>
        <begin position="292"/>
        <end position="319"/>
    </location>
</feature>
<name>A0ABR8F5Y0_NOSLI</name>
<evidence type="ECO:0000256" key="3">
    <source>
        <dbReference type="ARBA" id="ARBA00023186"/>
    </source>
</evidence>
<dbReference type="Pfam" id="PF05419">
    <property type="entry name" value="GUN4"/>
    <property type="match status" value="1"/>
</dbReference>
<dbReference type="Pfam" id="PF13676">
    <property type="entry name" value="TIR_2"/>
    <property type="match status" value="1"/>
</dbReference>
<keyword evidence="1" id="KW-0547">Nucleotide-binding</keyword>
<proteinExistence type="predicted"/>
<sequence length="698" mass="80245">MAENTVRVFISYSHKDEALRDSLATHLSNLQWQGIISSWYDRQLTAGTEWNDKIKNELESADIILLLISPDFIASKYCRDIEIPMALKQHELKQAYVVPVILRPFDWFDAPFGKLQAFPKDAKAVTTWVNQDEAFVSVTQGIRTAAKLMLEYRKQQTEQKQVIRSHYLQKVEEVLSDGIISIVERDTLDELRETLGLTPEEANEIETRAYEPYSRYEENLNKYKQTLSKLIEKGYYPFNEEIEKDLENRQRDLGLKLEDAARVAKPIIEQAELDYQAKQRYQGESEESQKLERKQHLEQKEYENKLQRYKQEFSKAIQAEYPLSSYVLDGIQSFRQQLGLREEDIMRIERPINEVAEAKYQEKIKYQQELEIQQKKYQYASSFNEAEQPSSPVSIIHNILKVSQEITQEDLGVETLGGIMTVLIPKGTVLPTKKSEIFSTAEDGQSRVDIKVFIGESILTQYNKNLGNLCLEGIPFAKKGVPQIELEFVVNSQGSIYISAKDLGTNNKIATKLNPSLDNLSGFARHESISKSQVNVLNSERGVDYTNLCNLLEKQLWKEADQETTLALLKASLREDKGYFDEQSISKIPCRDLNTVDLLWLKYSKGRFGFTVQKALFQHVAKDKGKFGQAIGWRGQSMWEWKIYKELIFNSEAPSGQFPTLKNQNRGNKEDNYMDAGLGGVGIDCFPTVYARLLECQI</sequence>
<dbReference type="Proteomes" id="UP000604661">
    <property type="component" value="Unassembled WGS sequence"/>
</dbReference>
<dbReference type="Gene3D" id="3.40.50.10140">
    <property type="entry name" value="Toll/interleukin-1 receptor homology (TIR) domain"/>
    <property type="match status" value="1"/>
</dbReference>